<accession>A0ABW9GAG4</accession>
<comment type="caution">
    <text evidence="13">The sequence shown here is derived from an EMBL/GenBank/DDBJ whole genome shotgun (WGS) entry which is preliminary data.</text>
</comment>
<dbReference type="SUPFAM" id="SSF51726">
    <property type="entry name" value="UROD/MetE-like"/>
    <property type="match status" value="2"/>
</dbReference>
<dbReference type="InterPro" id="IPR002629">
    <property type="entry name" value="Met_Synth_C/arc"/>
</dbReference>
<dbReference type="Proteomes" id="UP001629953">
    <property type="component" value="Unassembled WGS sequence"/>
</dbReference>
<feature type="binding site" evidence="10">
    <location>
        <position position="603"/>
    </location>
    <ligand>
        <name>L-homocysteine</name>
        <dbReference type="ChEBI" id="CHEBI:58199"/>
    </ligand>
</feature>
<gene>
    <name evidence="10 13" type="primary">metE</name>
    <name evidence="13" type="ORF">ABUE30_15200</name>
</gene>
<organism evidence="13 14">
    <name type="scientific">Celerinatantimonas yamalensis</name>
    <dbReference type="NCBI Taxonomy" id="559956"/>
    <lineage>
        <taxon>Bacteria</taxon>
        <taxon>Pseudomonadati</taxon>
        <taxon>Pseudomonadota</taxon>
        <taxon>Gammaproteobacteria</taxon>
        <taxon>Celerinatantimonadaceae</taxon>
        <taxon>Celerinatantimonas</taxon>
    </lineage>
</organism>
<evidence type="ECO:0000313" key="14">
    <source>
        <dbReference type="Proteomes" id="UP001629953"/>
    </source>
</evidence>
<evidence type="ECO:0000256" key="3">
    <source>
        <dbReference type="ARBA" id="ARBA00009553"/>
    </source>
</evidence>
<feature type="binding site" evidence="10">
    <location>
        <position position="730"/>
    </location>
    <ligand>
        <name>Zn(2+)</name>
        <dbReference type="ChEBI" id="CHEBI:29105"/>
        <note>catalytic</note>
    </ligand>
</feature>
<dbReference type="NCBIfam" id="NF003556">
    <property type="entry name" value="PRK05222.1"/>
    <property type="match status" value="1"/>
</dbReference>
<evidence type="ECO:0000313" key="13">
    <source>
        <dbReference type="EMBL" id="MFM2486389.1"/>
    </source>
</evidence>
<dbReference type="InterPro" id="IPR038071">
    <property type="entry name" value="UROD/MetE-like_sf"/>
</dbReference>
<evidence type="ECO:0000256" key="5">
    <source>
        <dbReference type="ARBA" id="ARBA00022605"/>
    </source>
</evidence>
<dbReference type="PIRSF" id="PIRSF000382">
    <property type="entry name" value="MeTrfase_B12_ind"/>
    <property type="match status" value="1"/>
</dbReference>
<feature type="binding site" evidence="10">
    <location>
        <position position="488"/>
    </location>
    <ligand>
        <name>L-methionine</name>
        <dbReference type="ChEBI" id="CHEBI:57844"/>
    </ligand>
</feature>
<dbReference type="Pfam" id="PF08267">
    <property type="entry name" value="Meth_synt_1"/>
    <property type="match status" value="1"/>
</dbReference>
<evidence type="ECO:0000259" key="12">
    <source>
        <dbReference type="Pfam" id="PF08267"/>
    </source>
</evidence>
<dbReference type="GO" id="GO:0032259">
    <property type="term" value="P:methylation"/>
    <property type="evidence" value="ECO:0007669"/>
    <property type="project" value="UniProtKB-KW"/>
</dbReference>
<keyword evidence="7 10" id="KW-0479">Metal-binding</keyword>
<evidence type="ECO:0000259" key="11">
    <source>
        <dbReference type="Pfam" id="PF01717"/>
    </source>
</evidence>
<feature type="binding site" evidence="10">
    <location>
        <position position="488"/>
    </location>
    <ligand>
        <name>L-homocysteine</name>
        <dbReference type="ChEBI" id="CHEBI:58199"/>
    </ligand>
</feature>
<evidence type="ECO:0000256" key="7">
    <source>
        <dbReference type="ARBA" id="ARBA00022723"/>
    </source>
</evidence>
<comment type="cofactor">
    <cofactor evidence="10">
        <name>Zn(2+)</name>
        <dbReference type="ChEBI" id="CHEBI:29105"/>
    </cofactor>
    <text evidence="10">Binds 1 zinc ion per subunit.</text>
</comment>
<dbReference type="HAMAP" id="MF_00172">
    <property type="entry name" value="Meth_synth"/>
    <property type="match status" value="1"/>
</dbReference>
<name>A0ABW9GAG4_9GAMM</name>
<dbReference type="RefSeq" id="WP_408624688.1">
    <property type="nucleotide sequence ID" value="NZ_JBEQCT010000008.1"/>
</dbReference>
<comment type="pathway">
    <text evidence="2 10">Amino-acid biosynthesis; L-methionine biosynthesis via de novo pathway; L-methionine from L-homocysteine (MetE route): step 1/1.</text>
</comment>
<evidence type="ECO:0000256" key="1">
    <source>
        <dbReference type="ARBA" id="ARBA00002777"/>
    </source>
</evidence>
<keyword evidence="6 10" id="KW-0808">Transferase</keyword>
<feature type="binding site" evidence="10">
    <location>
        <begin position="519"/>
        <end position="520"/>
    </location>
    <ligand>
        <name>5-methyltetrahydropteroyltri-L-glutamate</name>
        <dbReference type="ChEBI" id="CHEBI:58207"/>
    </ligand>
</feature>
<feature type="binding site" evidence="10">
    <location>
        <position position="645"/>
    </location>
    <ligand>
        <name>Zn(2+)</name>
        <dbReference type="ChEBI" id="CHEBI:29105"/>
        <note>catalytic</note>
    </ligand>
</feature>
<evidence type="ECO:0000256" key="6">
    <source>
        <dbReference type="ARBA" id="ARBA00022679"/>
    </source>
</evidence>
<comment type="catalytic activity">
    <reaction evidence="10">
        <text>5-methyltetrahydropteroyltri-L-glutamate + L-homocysteine = tetrahydropteroyltri-L-glutamate + L-methionine</text>
        <dbReference type="Rhea" id="RHEA:21196"/>
        <dbReference type="ChEBI" id="CHEBI:57844"/>
        <dbReference type="ChEBI" id="CHEBI:58140"/>
        <dbReference type="ChEBI" id="CHEBI:58199"/>
        <dbReference type="ChEBI" id="CHEBI:58207"/>
        <dbReference type="EC" id="2.1.1.14"/>
    </reaction>
</comment>
<evidence type="ECO:0000256" key="4">
    <source>
        <dbReference type="ARBA" id="ARBA00022603"/>
    </source>
</evidence>
<keyword evidence="5 10" id="KW-0028">Amino-acid biosynthesis</keyword>
<comment type="caution">
    <text evidence="10">Lacks conserved residue(s) required for the propagation of feature annotation.</text>
</comment>
<comment type="similarity">
    <text evidence="3 10">Belongs to the vitamin-B12 independent methionine synthase family.</text>
</comment>
<feature type="domain" description="Cobalamin-independent methionine synthase MetE C-terminal/archaeal" evidence="11">
    <location>
        <begin position="430"/>
        <end position="752"/>
    </location>
</feature>
<sequence length="763" mass="86765">MTTLHNLGYPRIGDDRQLKRAIESYWKEQLSETQLLEVGKQIRQQNWQIQKDAGIELLPVGDFAWYDHILQLALTFNVIPERHRHSEPTTPLQQLFEMARGASRCCTNHAALEMTKWFDTNYHYLVPELSAEQTFTLQYSPLLEQIDEAKGLNVPIKAVLIGPLTFLYLGRLANGDKLNLLPALLAGYRQLFDAIAAKGVEWVQIDEPILTLELSEPWQEALASAYQHLAKSPVKLLLTSYFGDVTLSLEQIATWPIDGIHLDLVRGFEQLNQALQVWPKNKVLSCGVVDGRNVWRADMKKWISQLQPAQKKWGDQLWLAPSCSLLHCPVNIEREEHLDSELRSWLSFAKQKLSELVAIGHYVDGRADHCDSHWLAQSQQVVEARVQSPRVINSVIRKRVVSLTESAFTRQHSYAIRQKVQKEALNLPLLPTTTIGSFPQTRAIRQQRTALRQGQLSQADYDTFIASQIDEVITCQEQLGLDVLVHGEPERNDMVEYFAPLLNGVAQTQYGWVQSYGTRCVKPPIIFGDVSRPAPMTVRWSQYAQSRTTKPVKGMLTGPQTILGWSFVRSDLPRADVADQIALALRDEVSDLEQAGIHLIQIDEPALREGLPLRRSQWPEYLHRAVRSFRLTASVAQDTTQIHTHMCYSEFNDIIASIADMDADVITIETSRSAMKLLDAFELFDYPNEIGPGVYDIHSPVVPQPQWIEKLLTLASKKIPVERLWVNPDCGLKTRDWPETLASLQVMVDVARKLRKEFQQPAH</sequence>
<feature type="binding site" evidence="10">
    <location>
        <begin position="435"/>
        <end position="437"/>
    </location>
    <ligand>
        <name>L-homocysteine</name>
        <dbReference type="ChEBI" id="CHEBI:58199"/>
    </ligand>
</feature>
<feature type="binding site" evidence="10">
    <location>
        <position position="603"/>
    </location>
    <ligand>
        <name>L-methionine</name>
        <dbReference type="ChEBI" id="CHEBI:57844"/>
    </ligand>
</feature>
<comment type="function">
    <text evidence="1 10">Catalyzes the transfer of a methyl group from 5-methyltetrahydrofolate to homocysteine resulting in methionine formation.</text>
</comment>
<feature type="active site" description="Proton donor" evidence="10">
    <location>
        <position position="698"/>
    </location>
</feature>
<feature type="binding site" evidence="10">
    <location>
        <position position="647"/>
    </location>
    <ligand>
        <name>Zn(2+)</name>
        <dbReference type="ChEBI" id="CHEBI:29105"/>
        <note>catalytic</note>
    </ligand>
</feature>
<dbReference type="Gene3D" id="3.20.20.210">
    <property type="match status" value="2"/>
</dbReference>
<feature type="binding site" evidence="10">
    <location>
        <begin position="435"/>
        <end position="437"/>
    </location>
    <ligand>
        <name>L-methionine</name>
        <dbReference type="ChEBI" id="CHEBI:57844"/>
    </ligand>
</feature>
<feature type="binding site" evidence="10">
    <location>
        <position position="116"/>
    </location>
    <ligand>
        <name>5-methyltetrahydropteroyltri-L-glutamate</name>
        <dbReference type="ChEBI" id="CHEBI:58207"/>
    </ligand>
</feature>
<dbReference type="InterPro" id="IPR006276">
    <property type="entry name" value="Cobalamin-indep_Met_synthase"/>
</dbReference>
<dbReference type="EMBL" id="JBEQCT010000008">
    <property type="protein sequence ID" value="MFM2486389.1"/>
    <property type="molecule type" value="Genomic_DNA"/>
</dbReference>
<keyword evidence="4 10" id="KW-0489">Methyltransferase</keyword>
<dbReference type="EC" id="2.1.1.14" evidence="10"/>
<keyword evidence="10" id="KW-0677">Repeat</keyword>
<dbReference type="GO" id="GO:0003871">
    <property type="term" value="F:5-methyltetrahydropteroyltriglutamate-homocysteine S-methyltransferase activity"/>
    <property type="evidence" value="ECO:0007669"/>
    <property type="project" value="UniProtKB-EC"/>
</dbReference>
<dbReference type="Pfam" id="PF01717">
    <property type="entry name" value="Meth_synt_2"/>
    <property type="match status" value="1"/>
</dbReference>
<evidence type="ECO:0000256" key="8">
    <source>
        <dbReference type="ARBA" id="ARBA00022833"/>
    </source>
</evidence>
<proteinExistence type="inferred from homology"/>
<evidence type="ECO:0000256" key="9">
    <source>
        <dbReference type="ARBA" id="ARBA00023167"/>
    </source>
</evidence>
<feature type="binding site" evidence="10">
    <location>
        <position position="669"/>
    </location>
    <ligand>
        <name>Zn(2+)</name>
        <dbReference type="ChEBI" id="CHEBI:29105"/>
        <note>catalytic</note>
    </ligand>
</feature>
<keyword evidence="8 10" id="KW-0862">Zinc</keyword>
<dbReference type="CDD" id="cd03311">
    <property type="entry name" value="CIMS_C_terminal_like"/>
    <property type="match status" value="1"/>
</dbReference>
<dbReference type="InterPro" id="IPR013215">
    <property type="entry name" value="Cbl-indep_Met_Synth_N"/>
</dbReference>
<keyword evidence="9 10" id="KW-0486">Methionine biosynthesis</keyword>
<reference evidence="13 14" key="1">
    <citation type="journal article" date="2013" name="Int. J. Syst. Evol. Microbiol.">
        <title>Celerinatantimonas yamalensis sp. nov., a cold-adapted diazotrophic bacterium from a cold permafrost brine.</title>
        <authorList>
            <person name="Shcherbakova V."/>
            <person name="Chuvilskaya N."/>
            <person name="Rivkina E."/>
            <person name="Demidov N."/>
            <person name="Uchaeva V."/>
            <person name="Suetin S."/>
            <person name="Suzina N."/>
            <person name="Gilichinsky D."/>
        </authorList>
    </citation>
    <scope>NUCLEOTIDE SEQUENCE [LARGE SCALE GENOMIC DNA]</scope>
    <source>
        <strain evidence="13 14">C7</strain>
    </source>
</reference>
<feature type="binding site" evidence="10">
    <location>
        <position position="565"/>
    </location>
    <ligand>
        <name>5-methyltetrahydropteroyltri-L-glutamate</name>
        <dbReference type="ChEBI" id="CHEBI:58207"/>
    </ligand>
</feature>
<feature type="binding site" evidence="10">
    <location>
        <position position="609"/>
    </location>
    <ligand>
        <name>5-methyltetrahydropteroyltri-L-glutamate</name>
        <dbReference type="ChEBI" id="CHEBI:58207"/>
    </ligand>
</feature>
<keyword evidence="14" id="KW-1185">Reference proteome</keyword>
<evidence type="ECO:0000256" key="10">
    <source>
        <dbReference type="HAMAP-Rule" id="MF_00172"/>
    </source>
</evidence>
<feature type="domain" description="Cobalamin-independent methionine synthase MetE N-terminal" evidence="12">
    <location>
        <begin position="5"/>
        <end position="312"/>
    </location>
</feature>
<evidence type="ECO:0000256" key="2">
    <source>
        <dbReference type="ARBA" id="ARBA00004681"/>
    </source>
</evidence>
<dbReference type="NCBIfam" id="TIGR01371">
    <property type="entry name" value="met_syn_B12ind"/>
    <property type="match status" value="1"/>
</dbReference>
<protein>
    <recommendedName>
        <fullName evidence="10">5-methyltetrahydropteroyltriglutamate--homocysteine methyltransferase</fullName>
        <ecNumber evidence="10">2.1.1.14</ecNumber>
    </recommendedName>
    <alternativeName>
        <fullName evidence="10">Cobalamin-independent methionine synthase</fullName>
    </alternativeName>
    <alternativeName>
        <fullName evidence="10">Methionine synthase, vitamin-B12 independent isozyme</fullName>
    </alternativeName>
</protein>
<dbReference type="PANTHER" id="PTHR30519">
    <property type="entry name" value="5-METHYLTETRAHYDROPTEROYLTRIGLUTAMATE--HOMOCYSTEINE METHYLTRANSFERASE"/>
    <property type="match status" value="1"/>
</dbReference>
<dbReference type="CDD" id="cd03312">
    <property type="entry name" value="CIMS_N_terminal_like"/>
    <property type="match status" value="1"/>
</dbReference>